<dbReference type="AlphaFoldDB" id="A0A4Y9L5A1"/>
<keyword evidence="3" id="KW-1185">Reference proteome</keyword>
<evidence type="ECO:0000313" key="3">
    <source>
        <dbReference type="Proteomes" id="UP000298225"/>
    </source>
</evidence>
<evidence type="ECO:0000256" key="1">
    <source>
        <dbReference type="SAM" id="MobiDB-lite"/>
    </source>
</evidence>
<organism evidence="2 3">
    <name type="scientific">Bradyrhizobium frederickii</name>
    <dbReference type="NCBI Taxonomy" id="2560054"/>
    <lineage>
        <taxon>Bacteria</taxon>
        <taxon>Pseudomonadati</taxon>
        <taxon>Pseudomonadota</taxon>
        <taxon>Alphaproteobacteria</taxon>
        <taxon>Hyphomicrobiales</taxon>
        <taxon>Nitrobacteraceae</taxon>
        <taxon>Bradyrhizobium</taxon>
    </lineage>
</organism>
<comment type="caution">
    <text evidence="2">The sequence shown here is derived from an EMBL/GenBank/DDBJ whole genome shotgun (WGS) entry which is preliminary data.</text>
</comment>
<name>A0A4Y9L5A1_9BRAD</name>
<dbReference type="Proteomes" id="UP000298225">
    <property type="component" value="Unassembled WGS sequence"/>
</dbReference>
<feature type="region of interest" description="Disordered" evidence="1">
    <location>
        <begin position="35"/>
        <end position="54"/>
    </location>
</feature>
<dbReference type="EMBL" id="SPQU01000006">
    <property type="protein sequence ID" value="TFV38730.1"/>
    <property type="molecule type" value="Genomic_DNA"/>
</dbReference>
<sequence length="80" mass="8811">MAMILSLGRKAVIAGLRGLYRRLCRTASERRDDITGFAAGGTAGSGHELPRFHRDEPNLKPPFRLWFGLPAYAPSIEAQT</sequence>
<dbReference type="RefSeq" id="WP_126258447.1">
    <property type="nucleotide sequence ID" value="NZ_SPQU01000006.1"/>
</dbReference>
<gene>
    <name evidence="2" type="ORF">E4K66_15240</name>
</gene>
<proteinExistence type="predicted"/>
<reference evidence="2 3" key="1">
    <citation type="submission" date="2019-03" db="EMBL/GenBank/DDBJ databases">
        <title>Bradyrhizobium strains diversity isolated from Chamaecrista fasciculata.</title>
        <authorList>
            <person name="Urquiaga M.C.O."/>
            <person name="Hungria M."/>
            <person name="Delamuta J.R.M."/>
        </authorList>
    </citation>
    <scope>NUCLEOTIDE SEQUENCE [LARGE SCALE GENOMIC DNA]</scope>
    <source>
        <strain evidence="2 3">CNPSo 3424</strain>
    </source>
</reference>
<evidence type="ECO:0000313" key="2">
    <source>
        <dbReference type="EMBL" id="TFV38730.1"/>
    </source>
</evidence>
<accession>A0A4Y9L5A1</accession>
<protein>
    <submittedName>
        <fullName evidence="2">Uncharacterized protein</fullName>
    </submittedName>
</protein>